<evidence type="ECO:0000313" key="1">
    <source>
        <dbReference type="EMBL" id="KKL65457.1"/>
    </source>
</evidence>
<sequence>MNDLDLFENLPKAENGVICVWNISEVGCSEGISISKLLEVQDVPICKVHYDHHVKVMTLYDRTEIDIEDIIVMSIEKIDKKISGLK</sequence>
<proteinExistence type="predicted"/>
<accession>A0A0F9GQT6</accession>
<reference evidence="1" key="1">
    <citation type="journal article" date="2015" name="Nature">
        <title>Complex archaea that bridge the gap between prokaryotes and eukaryotes.</title>
        <authorList>
            <person name="Spang A."/>
            <person name="Saw J.H."/>
            <person name="Jorgensen S.L."/>
            <person name="Zaremba-Niedzwiedzka K."/>
            <person name="Martijn J."/>
            <person name="Lind A.E."/>
            <person name="van Eijk R."/>
            <person name="Schleper C."/>
            <person name="Guy L."/>
            <person name="Ettema T.J."/>
        </authorList>
    </citation>
    <scope>NUCLEOTIDE SEQUENCE</scope>
</reference>
<gene>
    <name evidence="1" type="ORF">LCGC14_2154740</name>
</gene>
<dbReference type="AlphaFoldDB" id="A0A0F9GQT6"/>
<name>A0A0F9GQT6_9ZZZZ</name>
<organism evidence="1">
    <name type="scientific">marine sediment metagenome</name>
    <dbReference type="NCBI Taxonomy" id="412755"/>
    <lineage>
        <taxon>unclassified sequences</taxon>
        <taxon>metagenomes</taxon>
        <taxon>ecological metagenomes</taxon>
    </lineage>
</organism>
<protein>
    <submittedName>
        <fullName evidence="1">Uncharacterized protein</fullName>
    </submittedName>
</protein>
<comment type="caution">
    <text evidence="1">The sequence shown here is derived from an EMBL/GenBank/DDBJ whole genome shotgun (WGS) entry which is preliminary data.</text>
</comment>
<dbReference type="EMBL" id="LAZR01027521">
    <property type="protein sequence ID" value="KKL65457.1"/>
    <property type="molecule type" value="Genomic_DNA"/>
</dbReference>